<evidence type="ECO:0000313" key="3">
    <source>
        <dbReference type="EMBL" id="MCA6075818.1"/>
    </source>
</evidence>
<keyword evidence="1" id="KW-0472">Membrane</keyword>
<dbReference type="EMBL" id="JAIXNE010000004">
    <property type="protein sequence ID" value="MCA6076946.1"/>
    <property type="molecule type" value="Genomic_DNA"/>
</dbReference>
<organism evidence="4 5">
    <name type="scientific">Fulvivirga sedimenti</name>
    <dbReference type="NCBI Taxonomy" id="2879465"/>
    <lineage>
        <taxon>Bacteria</taxon>
        <taxon>Pseudomonadati</taxon>
        <taxon>Bacteroidota</taxon>
        <taxon>Cytophagia</taxon>
        <taxon>Cytophagales</taxon>
        <taxon>Fulvivirgaceae</taxon>
        <taxon>Fulvivirga</taxon>
    </lineage>
</organism>
<gene>
    <name evidence="2" type="ORF">LDX50_07155</name>
    <name evidence="3" type="ORF">LDX50_13125</name>
    <name evidence="4" type="ORF">LDX50_18845</name>
</gene>
<reference evidence="4" key="1">
    <citation type="submission" date="2021-09" db="EMBL/GenBank/DDBJ databases">
        <title>Fulvivirga sp. isolated from coastal sediment.</title>
        <authorList>
            <person name="Yu H."/>
        </authorList>
    </citation>
    <scope>NUCLEOTIDE SEQUENCE</scope>
    <source>
        <strain evidence="4">1062</strain>
    </source>
</reference>
<keyword evidence="5" id="KW-1185">Reference proteome</keyword>
<evidence type="ECO:0000313" key="5">
    <source>
        <dbReference type="Proteomes" id="UP001139409"/>
    </source>
</evidence>
<dbReference type="EMBL" id="JAIXNE010000002">
    <property type="protein sequence ID" value="MCA6074641.1"/>
    <property type="molecule type" value="Genomic_DNA"/>
</dbReference>
<keyword evidence="1" id="KW-0812">Transmembrane</keyword>
<feature type="transmembrane region" description="Helical" evidence="1">
    <location>
        <begin position="6"/>
        <end position="24"/>
    </location>
</feature>
<dbReference type="RefSeq" id="WP_225697754.1">
    <property type="nucleotide sequence ID" value="NZ_JAIXNE010000002.1"/>
</dbReference>
<proteinExistence type="predicted"/>
<evidence type="ECO:0000256" key="1">
    <source>
        <dbReference type="SAM" id="Phobius"/>
    </source>
</evidence>
<accession>A0A9X1HSK1</accession>
<dbReference type="AlphaFoldDB" id="A0A9X1HSK1"/>
<evidence type="ECO:0000313" key="4">
    <source>
        <dbReference type="EMBL" id="MCA6076946.1"/>
    </source>
</evidence>
<comment type="caution">
    <text evidence="4">The sequence shown here is derived from an EMBL/GenBank/DDBJ whole genome shotgun (WGS) entry which is preliminary data.</text>
</comment>
<evidence type="ECO:0008006" key="6">
    <source>
        <dbReference type="Google" id="ProtNLM"/>
    </source>
</evidence>
<dbReference type="Proteomes" id="UP001139409">
    <property type="component" value="Unassembled WGS sequence"/>
</dbReference>
<evidence type="ECO:0000313" key="2">
    <source>
        <dbReference type="EMBL" id="MCA6074641.1"/>
    </source>
</evidence>
<keyword evidence="1" id="KW-1133">Transmembrane helix</keyword>
<name>A0A9X1HSK1_9BACT</name>
<sequence>MDYELIINSVASLGVILSVFFLAYQIKKNTTAVKANYSDSLNRTNMEYLRQMIENSELGELMERACNGWDELEENEKRTSNFMFIQLFRHWENMYYQHELSVLDKRLWSSHRNTMIGYFHHKGTQEWWKHRRVAFAREFREFLENSDKPAKIYPTIKDLTGQSFTEE</sequence>
<dbReference type="EMBL" id="JAIXNE010000003">
    <property type="protein sequence ID" value="MCA6075818.1"/>
    <property type="molecule type" value="Genomic_DNA"/>
</dbReference>
<protein>
    <recommendedName>
        <fullName evidence="6">DUF4760 domain-containing protein</fullName>
    </recommendedName>
</protein>